<evidence type="ECO:0000313" key="3">
    <source>
        <dbReference type="Proteomes" id="UP001348805"/>
    </source>
</evidence>
<keyword evidence="2" id="KW-0436">Ligase</keyword>
<evidence type="ECO:0000259" key="1">
    <source>
        <dbReference type="Pfam" id="PF09414"/>
    </source>
</evidence>
<name>A0ABZ0Z0N6_9CAUD</name>
<feature type="domain" description="RNA ligase" evidence="1">
    <location>
        <begin position="239"/>
        <end position="472"/>
    </location>
</feature>
<dbReference type="EMBL" id="OR769219">
    <property type="protein sequence ID" value="WQJ51505.1"/>
    <property type="molecule type" value="Genomic_DNA"/>
</dbReference>
<dbReference type="SUPFAM" id="SSF56091">
    <property type="entry name" value="DNA ligase/mRNA capping enzyme, catalytic domain"/>
    <property type="match status" value="1"/>
</dbReference>
<keyword evidence="3" id="KW-1185">Reference proteome</keyword>
<protein>
    <submittedName>
        <fullName evidence="2">RNA ligase</fullName>
    </submittedName>
</protein>
<sequence length="512" mass="59858">MRFIKSKESELHPNYVSRVIRIKEEDFSPHPHPDVTKLKCCRIGGDTIYNVIVSIDSKPGKYVFFPASTKINPEFLRYANLYRDPEMNSNPNKTGFFEENGRVKSLKLKASYEKTDPLTGVKENIFLPNGVSDGFLIELQVVLNFILDTFNIEVNENDIPDDTWFDTIEHEGKVCWLSKKFIPKVFTAKNKTGGDQSRYKRRQKKLKRFNRVIPEQFRFHYDSTLVKKVPFVVQPTDYIHISGKMHGSSVIFSYVLCKQQLNWKQKIAKYLTGYEFNKYDYLYASRTVIKNQYIMKEAGKTGNVYHVGFYGCDIWGEAFKIVKPHLIKGMSVYAEIVGYTSTNKYIQKDYDYGCVTLKDGEDYTYGKHFKIYVYRVTLTNVDGEVHEFSPREVQIWCKNNDLVAVPEYYYGKAKDLYPDLDITNHWHENFWNRMASDKNFYMEMDSPDCINKVPHEGVVIKIDDMIPRAFKLKSYRFCNKEEKELDAGITNIEDAQSENIDNDDSNSYIDEQ</sequence>
<dbReference type="GO" id="GO:0016874">
    <property type="term" value="F:ligase activity"/>
    <property type="evidence" value="ECO:0007669"/>
    <property type="project" value="UniProtKB-KW"/>
</dbReference>
<evidence type="ECO:0000313" key="2">
    <source>
        <dbReference type="EMBL" id="WQJ51505.1"/>
    </source>
</evidence>
<reference evidence="2 3" key="1">
    <citation type="submission" date="2023-11" db="EMBL/GenBank/DDBJ databases">
        <authorList>
            <person name="Cook R."/>
            <person name="Crisci M."/>
            <person name="Pye H."/>
            <person name="Adriaenssens E."/>
            <person name="Santini J."/>
        </authorList>
    </citation>
    <scope>NUCLEOTIDE SEQUENCE [LARGE SCALE GENOMIC DNA]</scope>
    <source>
        <strain evidence="2">Lak_Megaphage_RVC_AP3_GC26</strain>
    </source>
</reference>
<dbReference type="Proteomes" id="UP001348805">
    <property type="component" value="Segment"/>
</dbReference>
<organism evidence="2 3">
    <name type="scientific">phage Lak_Megaphage_RVC_AP3_GC26</name>
    <dbReference type="NCBI Taxonomy" id="3109225"/>
    <lineage>
        <taxon>Viruses</taxon>
        <taxon>Duplodnaviria</taxon>
        <taxon>Heunggongvirae</taxon>
        <taxon>Uroviricota</taxon>
        <taxon>Caudoviricetes</taxon>
        <taxon>Caudoviricetes code 15 clade</taxon>
    </lineage>
</organism>
<accession>A0ABZ0Z0N6</accession>
<dbReference type="InterPro" id="IPR021122">
    <property type="entry name" value="RNA_ligase_dom_REL/Rnl2"/>
</dbReference>
<dbReference type="Pfam" id="PF09414">
    <property type="entry name" value="RNA_ligase"/>
    <property type="match status" value="1"/>
</dbReference>
<proteinExistence type="predicted"/>